<protein>
    <submittedName>
        <fullName evidence="2">Alpha/beta fold hydrolase</fullName>
    </submittedName>
</protein>
<reference evidence="2 3" key="1">
    <citation type="submission" date="2021-03" db="EMBL/GenBank/DDBJ databases">
        <title>Novel species identification of genus Shewanella.</title>
        <authorList>
            <person name="Liu G."/>
            <person name="Zhang Q."/>
        </authorList>
    </citation>
    <scope>NUCLEOTIDE SEQUENCE [LARGE SCALE GENOMIC DNA]</scope>
    <source>
        <strain evidence="2 3">FJAT-53726</strain>
    </source>
</reference>
<dbReference type="Gene3D" id="3.40.50.1820">
    <property type="entry name" value="alpha/beta hydrolase"/>
    <property type="match status" value="1"/>
</dbReference>
<keyword evidence="3" id="KW-1185">Reference proteome</keyword>
<dbReference type="InterPro" id="IPR029058">
    <property type="entry name" value="AB_hydrolase_fold"/>
</dbReference>
<evidence type="ECO:0000313" key="2">
    <source>
        <dbReference type="EMBL" id="QSX28534.1"/>
    </source>
</evidence>
<dbReference type="Pfam" id="PF00561">
    <property type="entry name" value="Abhydrolase_1"/>
    <property type="match status" value="1"/>
</dbReference>
<dbReference type="PRINTS" id="PR00412">
    <property type="entry name" value="EPOXHYDRLASE"/>
</dbReference>
<evidence type="ECO:0000313" key="3">
    <source>
        <dbReference type="Proteomes" id="UP000663281"/>
    </source>
</evidence>
<dbReference type="PRINTS" id="PR00111">
    <property type="entry name" value="ABHYDROLASE"/>
</dbReference>
<dbReference type="InterPro" id="IPR050266">
    <property type="entry name" value="AB_hydrolase_sf"/>
</dbReference>
<gene>
    <name evidence="2" type="ORF">JYB88_09470</name>
</gene>
<evidence type="ECO:0000259" key="1">
    <source>
        <dbReference type="Pfam" id="PF00561"/>
    </source>
</evidence>
<dbReference type="PANTHER" id="PTHR43798">
    <property type="entry name" value="MONOACYLGLYCEROL LIPASE"/>
    <property type="match status" value="1"/>
</dbReference>
<proteinExistence type="predicted"/>
<name>A0A974XHM6_9GAMM</name>
<dbReference type="RefSeq" id="WP_207323950.1">
    <property type="nucleotide sequence ID" value="NZ_CP071504.1"/>
</dbReference>
<dbReference type="EMBL" id="CP071504">
    <property type="protein sequence ID" value="QSX28534.1"/>
    <property type="molecule type" value="Genomic_DNA"/>
</dbReference>
<dbReference type="KEGG" id="scyp:JYB88_09470"/>
<sequence>MENITPKRFGLHGSHLSYLDLGDGPVLLLGHSYLWDNHMWREQLELLSQRYRVIAVDLYGHGESGPLPANHHSLIDIARDMLALLDSLAIDRFSIIGLSVGAMWGAELALLAPGRVQTLVMLDSFIGFEPEATRDKYFGMLDIIKQQQAIPDSLADAIVPLFFATTQSPRRDALIAEFRAELLAIPAARIDSLVRLGRMIFGRRDTCEDAEQLTQPCLIMVGTEDKARTVLESYLMHETIAGSQLVHIPQAGHISCLEQPEEVNKALLAFLAHHLGH</sequence>
<dbReference type="SUPFAM" id="SSF53474">
    <property type="entry name" value="alpha/beta-Hydrolases"/>
    <property type="match status" value="1"/>
</dbReference>
<dbReference type="InterPro" id="IPR000639">
    <property type="entry name" value="Epox_hydrolase-like"/>
</dbReference>
<dbReference type="AlphaFoldDB" id="A0A974XHM6"/>
<dbReference type="Proteomes" id="UP000663281">
    <property type="component" value="Chromosome"/>
</dbReference>
<organism evidence="2 3">
    <name type="scientific">Shewanella cyperi</name>
    <dbReference type="NCBI Taxonomy" id="2814292"/>
    <lineage>
        <taxon>Bacteria</taxon>
        <taxon>Pseudomonadati</taxon>
        <taxon>Pseudomonadota</taxon>
        <taxon>Gammaproteobacteria</taxon>
        <taxon>Alteromonadales</taxon>
        <taxon>Shewanellaceae</taxon>
        <taxon>Shewanella</taxon>
    </lineage>
</organism>
<dbReference type="GO" id="GO:0016787">
    <property type="term" value="F:hydrolase activity"/>
    <property type="evidence" value="ECO:0007669"/>
    <property type="project" value="UniProtKB-KW"/>
</dbReference>
<feature type="domain" description="AB hydrolase-1" evidence="1">
    <location>
        <begin position="25"/>
        <end position="260"/>
    </location>
</feature>
<dbReference type="PANTHER" id="PTHR43798:SF29">
    <property type="entry name" value="AB HYDROLASE-1 DOMAIN-CONTAINING PROTEIN"/>
    <property type="match status" value="1"/>
</dbReference>
<keyword evidence="2" id="KW-0378">Hydrolase</keyword>
<accession>A0A974XHM6</accession>
<dbReference type="InterPro" id="IPR000073">
    <property type="entry name" value="AB_hydrolase_1"/>
</dbReference>